<evidence type="ECO:0000259" key="3">
    <source>
        <dbReference type="Pfam" id="PF13439"/>
    </source>
</evidence>
<dbReference type="Pfam" id="PF00534">
    <property type="entry name" value="Glycos_transf_1"/>
    <property type="match status" value="1"/>
</dbReference>
<evidence type="ECO:0000313" key="4">
    <source>
        <dbReference type="EMBL" id="SUD98984.1"/>
    </source>
</evidence>
<feature type="domain" description="Glycosyltransferase subfamily 4-like N-terminal" evidence="3">
    <location>
        <begin position="14"/>
        <end position="180"/>
    </location>
</feature>
<reference evidence="4 5" key="1">
    <citation type="submission" date="2018-06" db="EMBL/GenBank/DDBJ databases">
        <authorList>
            <consortium name="Pathogen Informatics"/>
            <person name="Doyle S."/>
        </authorList>
    </citation>
    <scope>NUCLEOTIDE SEQUENCE [LARGE SCALE GENOMIC DNA]</scope>
    <source>
        <strain evidence="4 5">NCTC10526</strain>
    </source>
</reference>
<evidence type="ECO:0000256" key="1">
    <source>
        <dbReference type="ARBA" id="ARBA00022679"/>
    </source>
</evidence>
<evidence type="ECO:0000259" key="2">
    <source>
        <dbReference type="Pfam" id="PF00534"/>
    </source>
</evidence>
<feature type="domain" description="Glycosyl transferase family 1" evidence="2">
    <location>
        <begin position="208"/>
        <end position="321"/>
    </location>
</feature>
<name>A0A379LPY5_9GAMM</name>
<dbReference type="Gene3D" id="3.40.50.2000">
    <property type="entry name" value="Glycogen Phosphorylase B"/>
    <property type="match status" value="2"/>
</dbReference>
<dbReference type="RefSeq" id="WP_115343080.1">
    <property type="nucleotide sequence ID" value="NZ_UGVC01000011.1"/>
</dbReference>
<dbReference type="Proteomes" id="UP000254123">
    <property type="component" value="Unassembled WGS sequence"/>
</dbReference>
<dbReference type="SUPFAM" id="SSF53756">
    <property type="entry name" value="UDP-Glycosyltransferase/glycogen phosphorylase"/>
    <property type="match status" value="1"/>
</dbReference>
<protein>
    <submittedName>
        <fullName evidence="4">Probable poly(Glycerol-phosphate) alpha-glucosyltransferase</fullName>
        <ecNumber evidence="4">2.4.1.52</ecNumber>
    </submittedName>
</protein>
<gene>
    <name evidence="4" type="primary">tagE_4</name>
    <name evidence="4" type="ORF">NCTC10526_02973</name>
</gene>
<dbReference type="PANTHER" id="PTHR46401:SF2">
    <property type="entry name" value="GLYCOSYLTRANSFERASE WBBK-RELATED"/>
    <property type="match status" value="1"/>
</dbReference>
<accession>A0A379LPY5</accession>
<dbReference type="GO" id="GO:0047265">
    <property type="term" value="F:poly(glycerol-phosphate) alpha-glucosyltransferase activity"/>
    <property type="evidence" value="ECO:0007669"/>
    <property type="project" value="UniProtKB-EC"/>
</dbReference>
<dbReference type="AlphaFoldDB" id="A0A379LPY5"/>
<keyword evidence="1 4" id="KW-0808">Transferase</keyword>
<keyword evidence="4" id="KW-0328">Glycosyltransferase</keyword>
<sequence length="366" mass="41933">MRIVFIVPRLVNCGPVNVVLNLVNELSNRPGIDISIVSIRSNDIQYSTEFLSLGITKLYTLANTRGFLKKILYLSNLVKDADIIHSHGFYPDLLSACFLRKCKRRISTAHSLFIKDYRSVYGNIKGLCYGLLHHTVYWISSFDKIVGCSESVKDYLIESSSLFIRKGNITFVHNGVNTDRYFKLSQHDKHKLLMELNLPVNLNDSYESETKVFIYSGRITRSKKTFEMIRWFIGSQYIDNSILLILGEGEEMVKCTELAQDYKNIIFKGFIDNIIPYYQVSDYLLSLSDFEGFPMSVLEAISCGCKAILSDIPSHREIVKLLPSKAALIHTHDKLLLNTSESELSHYYISSKRMADEYLLIYKGSY</sequence>
<proteinExistence type="predicted"/>
<dbReference type="Pfam" id="PF13439">
    <property type="entry name" value="Glyco_transf_4"/>
    <property type="match status" value="1"/>
</dbReference>
<evidence type="ECO:0000313" key="5">
    <source>
        <dbReference type="Proteomes" id="UP000254123"/>
    </source>
</evidence>
<dbReference type="EMBL" id="UGVC01000011">
    <property type="protein sequence ID" value="SUD98984.1"/>
    <property type="molecule type" value="Genomic_DNA"/>
</dbReference>
<dbReference type="PANTHER" id="PTHR46401">
    <property type="entry name" value="GLYCOSYLTRANSFERASE WBBK-RELATED"/>
    <property type="match status" value="1"/>
</dbReference>
<organism evidence="4 5">
    <name type="scientific">Psychrobacter phenylpyruvicus</name>
    <dbReference type="NCBI Taxonomy" id="29432"/>
    <lineage>
        <taxon>Bacteria</taxon>
        <taxon>Pseudomonadati</taxon>
        <taxon>Pseudomonadota</taxon>
        <taxon>Gammaproteobacteria</taxon>
        <taxon>Moraxellales</taxon>
        <taxon>Moraxellaceae</taxon>
        <taxon>Psychrobacter</taxon>
    </lineage>
</organism>
<dbReference type="EC" id="2.4.1.52" evidence="4"/>
<dbReference type="InterPro" id="IPR001296">
    <property type="entry name" value="Glyco_trans_1"/>
</dbReference>
<keyword evidence="5" id="KW-1185">Reference proteome</keyword>
<dbReference type="CDD" id="cd03801">
    <property type="entry name" value="GT4_PimA-like"/>
    <property type="match status" value="1"/>
</dbReference>
<dbReference type="InterPro" id="IPR028098">
    <property type="entry name" value="Glyco_trans_4-like_N"/>
</dbReference>